<keyword evidence="1" id="KW-0812">Transmembrane</keyword>
<dbReference type="AlphaFoldDB" id="A0A832MIU2"/>
<dbReference type="EMBL" id="DSQF01000003">
    <property type="protein sequence ID" value="HGZ42245.1"/>
    <property type="molecule type" value="Genomic_DNA"/>
</dbReference>
<name>A0A832MIU2_UNCEI</name>
<evidence type="ECO:0000259" key="2">
    <source>
        <dbReference type="Pfam" id="PF13386"/>
    </source>
</evidence>
<dbReference type="Pfam" id="PF13386">
    <property type="entry name" value="DsbD_2"/>
    <property type="match status" value="1"/>
</dbReference>
<sequence>MIALVGPVFLASLVGSPHCAGMCGGFVAFYAGHGERRPWAHAAYNGGRWLSYVGLGLVAGALGAGVDRMGAAAGLSRAAAVLAGALMIAWGATALLVAAGVRLPAGPAPALHRRLAGALRAVHGQPPEVRALVIGLLSTLLPCGFLYAFVAAAAATGSAVHGALVMAAFWLGTVPVMAGLGLIAQRALGPLRRRLPLVTAAVLIVVGLLTVTGRIMPAPGGAGACPHCATAAGEAHERR</sequence>
<comment type="caution">
    <text evidence="3">The sequence shown here is derived from an EMBL/GenBank/DDBJ whole genome shotgun (WGS) entry which is preliminary data.</text>
</comment>
<feature type="transmembrane region" description="Helical" evidence="1">
    <location>
        <begin position="78"/>
        <end position="101"/>
    </location>
</feature>
<proteinExistence type="predicted"/>
<protein>
    <submittedName>
        <fullName evidence="3">Sulfite exporter TauE/SafE family protein</fullName>
    </submittedName>
</protein>
<evidence type="ECO:0000313" key="3">
    <source>
        <dbReference type="EMBL" id="HGZ42245.1"/>
    </source>
</evidence>
<accession>A0A832MIU2</accession>
<feature type="transmembrane region" description="Helical" evidence="1">
    <location>
        <begin position="49"/>
        <end position="66"/>
    </location>
</feature>
<dbReference type="InterPro" id="IPR039447">
    <property type="entry name" value="UreH-like_TM_dom"/>
</dbReference>
<keyword evidence="1" id="KW-1133">Transmembrane helix</keyword>
<feature type="domain" description="Urease accessory protein UreH-like transmembrane" evidence="2">
    <location>
        <begin position="8"/>
        <end position="208"/>
    </location>
</feature>
<organism evidence="3">
    <name type="scientific">Eiseniibacteriota bacterium</name>
    <dbReference type="NCBI Taxonomy" id="2212470"/>
    <lineage>
        <taxon>Bacteria</taxon>
        <taxon>Candidatus Eiseniibacteriota</taxon>
    </lineage>
</organism>
<feature type="transmembrane region" description="Helical" evidence="1">
    <location>
        <begin position="162"/>
        <end position="183"/>
    </location>
</feature>
<dbReference type="PANTHER" id="PTHR42208:SF1">
    <property type="entry name" value="HEAVY METAL TRANSPORTER"/>
    <property type="match status" value="1"/>
</dbReference>
<evidence type="ECO:0000256" key="1">
    <source>
        <dbReference type="SAM" id="Phobius"/>
    </source>
</evidence>
<keyword evidence="1" id="KW-0472">Membrane</keyword>
<feature type="transmembrane region" description="Helical" evidence="1">
    <location>
        <begin position="195"/>
        <end position="212"/>
    </location>
</feature>
<feature type="transmembrane region" description="Helical" evidence="1">
    <location>
        <begin position="129"/>
        <end position="150"/>
    </location>
</feature>
<reference evidence="3" key="1">
    <citation type="journal article" date="2020" name="mSystems">
        <title>Genome- and Community-Level Interaction Insights into Carbon Utilization and Element Cycling Functions of Hydrothermarchaeota in Hydrothermal Sediment.</title>
        <authorList>
            <person name="Zhou Z."/>
            <person name="Liu Y."/>
            <person name="Xu W."/>
            <person name="Pan J."/>
            <person name="Luo Z.H."/>
            <person name="Li M."/>
        </authorList>
    </citation>
    <scope>NUCLEOTIDE SEQUENCE [LARGE SCALE GENOMIC DNA]</scope>
    <source>
        <strain evidence="3">SpSt-381</strain>
    </source>
</reference>
<gene>
    <name evidence="3" type="ORF">ENR23_02260</name>
</gene>
<dbReference type="PANTHER" id="PTHR42208">
    <property type="entry name" value="HEAVY METAL TRANSPORTER-RELATED"/>
    <property type="match status" value="1"/>
</dbReference>